<keyword evidence="4" id="KW-0460">Magnesium</keyword>
<keyword evidence="3" id="KW-0479">Metal-binding</keyword>
<keyword evidence="6" id="KW-1185">Reference proteome</keyword>
<sequence>METKNILHMTNGDGEFSYAHNSNPQNRAFSYVIKPLLETAIKSIMISTDDMKPCKILNVADLGCGVGPTPISSISTVTKLVHKICKEMKYNDDEMPQIQMFMSDLPSNDFNLLFRDVRNLHDGRNQNGKPSCFVMGAPGSFYGRLFPRNSLQLVLSNYALHWLSQVPKGLMNKGKLVASETSEAKVIKAYNAQFEQDFREFLNNRSHEVVANGYMLLATLCRPSIKPLESRLLRFLSLALASLVSKGIIEEEKLDSFNLPVYFPCREEIHEIVLKEGSFAIDHLEVVYDDVQNEVKDAKLGAQFLAKVARSFSESLISYHFGAHVWDDLYDVLYQVVLKHLKSNVEPSDIFNIVIVLRKRMD</sequence>
<proteinExistence type="predicted"/>
<dbReference type="GO" id="GO:0046872">
    <property type="term" value="F:metal ion binding"/>
    <property type="evidence" value="ECO:0007669"/>
    <property type="project" value="UniProtKB-KW"/>
</dbReference>
<dbReference type="SUPFAM" id="SSF53335">
    <property type="entry name" value="S-adenosyl-L-methionine-dependent methyltransferases"/>
    <property type="match status" value="1"/>
</dbReference>
<dbReference type="InterPro" id="IPR042086">
    <property type="entry name" value="MeTrfase_capping"/>
</dbReference>
<dbReference type="Pfam" id="PF03492">
    <property type="entry name" value="Methyltransf_7"/>
    <property type="match status" value="1"/>
</dbReference>
<accession>A0AAW1JB95</accession>
<organism evidence="5 6">
    <name type="scientific">Saponaria officinalis</name>
    <name type="common">Common soapwort</name>
    <name type="synonym">Lychnis saponaria</name>
    <dbReference type="NCBI Taxonomy" id="3572"/>
    <lineage>
        <taxon>Eukaryota</taxon>
        <taxon>Viridiplantae</taxon>
        <taxon>Streptophyta</taxon>
        <taxon>Embryophyta</taxon>
        <taxon>Tracheophyta</taxon>
        <taxon>Spermatophyta</taxon>
        <taxon>Magnoliopsida</taxon>
        <taxon>eudicotyledons</taxon>
        <taxon>Gunneridae</taxon>
        <taxon>Pentapetalae</taxon>
        <taxon>Caryophyllales</taxon>
        <taxon>Caryophyllaceae</taxon>
        <taxon>Caryophylleae</taxon>
        <taxon>Saponaria</taxon>
    </lineage>
</organism>
<dbReference type="EMBL" id="JBDFQZ010000008">
    <property type="protein sequence ID" value="KAK9700036.1"/>
    <property type="molecule type" value="Genomic_DNA"/>
</dbReference>
<evidence type="ECO:0000313" key="5">
    <source>
        <dbReference type="EMBL" id="KAK9700036.1"/>
    </source>
</evidence>
<reference evidence="5" key="1">
    <citation type="submission" date="2024-03" db="EMBL/GenBank/DDBJ databases">
        <title>WGS assembly of Saponaria officinalis var. Norfolk2.</title>
        <authorList>
            <person name="Jenkins J."/>
            <person name="Shu S."/>
            <person name="Grimwood J."/>
            <person name="Barry K."/>
            <person name="Goodstein D."/>
            <person name="Schmutz J."/>
            <person name="Leebens-Mack J."/>
            <person name="Osbourn A."/>
        </authorList>
    </citation>
    <scope>NUCLEOTIDE SEQUENCE [LARGE SCALE GENOMIC DNA]</scope>
    <source>
        <strain evidence="5">JIC</strain>
    </source>
</reference>
<protein>
    <submittedName>
        <fullName evidence="5">Uncharacterized protein</fullName>
    </submittedName>
</protein>
<dbReference type="PANTHER" id="PTHR31009">
    <property type="entry name" value="S-ADENOSYL-L-METHIONINE:CARBOXYL METHYLTRANSFERASE FAMILY PROTEIN"/>
    <property type="match status" value="1"/>
</dbReference>
<dbReference type="Gene3D" id="3.40.50.150">
    <property type="entry name" value="Vaccinia Virus protein VP39"/>
    <property type="match status" value="1"/>
</dbReference>
<evidence type="ECO:0000256" key="4">
    <source>
        <dbReference type="ARBA" id="ARBA00022842"/>
    </source>
</evidence>
<gene>
    <name evidence="5" type="ORF">RND81_08G212900</name>
</gene>
<name>A0AAW1JB95_SAPOF</name>
<evidence type="ECO:0000313" key="6">
    <source>
        <dbReference type="Proteomes" id="UP001443914"/>
    </source>
</evidence>
<dbReference type="Proteomes" id="UP001443914">
    <property type="component" value="Unassembled WGS sequence"/>
</dbReference>
<dbReference type="AlphaFoldDB" id="A0AAW1JB95"/>
<keyword evidence="2" id="KW-0808">Transferase</keyword>
<evidence type="ECO:0000256" key="1">
    <source>
        <dbReference type="ARBA" id="ARBA00022603"/>
    </source>
</evidence>
<dbReference type="InterPro" id="IPR029063">
    <property type="entry name" value="SAM-dependent_MTases_sf"/>
</dbReference>
<evidence type="ECO:0000256" key="2">
    <source>
        <dbReference type="ARBA" id="ARBA00022679"/>
    </source>
</evidence>
<dbReference type="GO" id="GO:0008168">
    <property type="term" value="F:methyltransferase activity"/>
    <property type="evidence" value="ECO:0007669"/>
    <property type="project" value="UniProtKB-KW"/>
</dbReference>
<dbReference type="GO" id="GO:0032259">
    <property type="term" value="P:methylation"/>
    <property type="evidence" value="ECO:0007669"/>
    <property type="project" value="UniProtKB-KW"/>
</dbReference>
<evidence type="ECO:0000256" key="3">
    <source>
        <dbReference type="ARBA" id="ARBA00022723"/>
    </source>
</evidence>
<dbReference type="Gene3D" id="1.10.1200.270">
    <property type="entry name" value="Methyltransferase, alpha-helical capping domain"/>
    <property type="match status" value="1"/>
</dbReference>
<comment type="caution">
    <text evidence="5">The sequence shown here is derived from an EMBL/GenBank/DDBJ whole genome shotgun (WGS) entry which is preliminary data.</text>
</comment>
<keyword evidence="1" id="KW-0489">Methyltransferase</keyword>
<dbReference type="InterPro" id="IPR005299">
    <property type="entry name" value="MeTrfase_7"/>
</dbReference>